<dbReference type="InterPro" id="IPR001624">
    <property type="entry name" value="FliE"/>
</dbReference>
<gene>
    <name evidence="5 6" type="primary">fliE</name>
    <name evidence="6" type="ORF">GCM10009111_14150</name>
</gene>
<dbReference type="Pfam" id="PF02049">
    <property type="entry name" value="FliE"/>
    <property type="match status" value="1"/>
</dbReference>
<protein>
    <recommendedName>
        <fullName evidence="3 5">Flagellar hook-basal body complex protein FliE</fullName>
    </recommendedName>
</protein>
<comment type="subcellular location">
    <subcellularLocation>
        <location evidence="1 5">Bacterial flagellum basal body</location>
    </subcellularLocation>
</comment>
<dbReference type="NCBIfam" id="TIGR00205">
    <property type="entry name" value="fliE"/>
    <property type="match status" value="1"/>
</dbReference>
<dbReference type="RefSeq" id="WP_215979549.1">
    <property type="nucleotide sequence ID" value="NZ_BAAAFA010000004.1"/>
</dbReference>
<evidence type="ECO:0000313" key="7">
    <source>
        <dbReference type="Proteomes" id="UP001500021"/>
    </source>
</evidence>
<dbReference type="Proteomes" id="UP001500021">
    <property type="component" value="Unassembled WGS sequence"/>
</dbReference>
<dbReference type="EMBL" id="BAAAFA010000004">
    <property type="protein sequence ID" value="GAA0815601.1"/>
    <property type="molecule type" value="Genomic_DNA"/>
</dbReference>
<evidence type="ECO:0000256" key="2">
    <source>
        <dbReference type="ARBA" id="ARBA00009272"/>
    </source>
</evidence>
<keyword evidence="6" id="KW-0282">Flagellum</keyword>
<evidence type="ECO:0000256" key="4">
    <source>
        <dbReference type="ARBA" id="ARBA00023143"/>
    </source>
</evidence>
<organism evidence="6 7">
    <name type="scientific">Colwellia asteriadis</name>
    <dbReference type="NCBI Taxonomy" id="517723"/>
    <lineage>
        <taxon>Bacteria</taxon>
        <taxon>Pseudomonadati</taxon>
        <taxon>Pseudomonadota</taxon>
        <taxon>Gammaproteobacteria</taxon>
        <taxon>Alteromonadales</taxon>
        <taxon>Colwelliaceae</taxon>
        <taxon>Colwellia</taxon>
    </lineage>
</organism>
<keyword evidence="4 5" id="KW-0975">Bacterial flagellum</keyword>
<comment type="similarity">
    <text evidence="2 5">Belongs to the FliE family.</text>
</comment>
<keyword evidence="6" id="KW-0969">Cilium</keyword>
<dbReference type="PANTHER" id="PTHR34653">
    <property type="match status" value="1"/>
</dbReference>
<evidence type="ECO:0000256" key="3">
    <source>
        <dbReference type="ARBA" id="ARBA00018024"/>
    </source>
</evidence>
<name>A0ABP3WJP9_9GAMM</name>
<evidence type="ECO:0000256" key="1">
    <source>
        <dbReference type="ARBA" id="ARBA00004117"/>
    </source>
</evidence>
<comment type="caution">
    <text evidence="6">The sequence shown here is derived from an EMBL/GenBank/DDBJ whole genome shotgun (WGS) entry which is preliminary data.</text>
</comment>
<keyword evidence="7" id="KW-1185">Reference proteome</keyword>
<proteinExistence type="inferred from homology"/>
<sequence>MDIKSNSLYNQMQSMSLQAMGNKLPVANGDSIGVGNVGQPNQSTSNFGNMLTDALKNVNDLQKDAGAKKMAFEMGDSNVTLAQVMVASSKSGIALDATVQIRNKFVEAYKEIMSMPV</sequence>
<accession>A0ABP3WJP9</accession>
<dbReference type="PANTHER" id="PTHR34653:SF1">
    <property type="entry name" value="FLAGELLAR HOOK-BASAL BODY COMPLEX PROTEIN FLIE"/>
    <property type="match status" value="1"/>
</dbReference>
<dbReference type="HAMAP" id="MF_00724">
    <property type="entry name" value="FliE"/>
    <property type="match status" value="1"/>
</dbReference>
<keyword evidence="6" id="KW-0966">Cell projection</keyword>
<evidence type="ECO:0000256" key="5">
    <source>
        <dbReference type="HAMAP-Rule" id="MF_00724"/>
    </source>
</evidence>
<evidence type="ECO:0000313" key="6">
    <source>
        <dbReference type="EMBL" id="GAA0815601.1"/>
    </source>
</evidence>
<reference evidence="7" key="1">
    <citation type="journal article" date="2019" name="Int. J. Syst. Evol. Microbiol.">
        <title>The Global Catalogue of Microorganisms (GCM) 10K type strain sequencing project: providing services to taxonomists for standard genome sequencing and annotation.</title>
        <authorList>
            <consortium name="The Broad Institute Genomics Platform"/>
            <consortium name="The Broad Institute Genome Sequencing Center for Infectious Disease"/>
            <person name="Wu L."/>
            <person name="Ma J."/>
        </authorList>
    </citation>
    <scope>NUCLEOTIDE SEQUENCE [LARGE SCALE GENOMIC DNA]</scope>
    <source>
        <strain evidence="7">JCM 15608</strain>
    </source>
</reference>